<keyword evidence="2" id="KW-1185">Reference proteome</keyword>
<name>A0ABN7SH20_OIKDI</name>
<proteinExistence type="predicted"/>
<accession>A0ABN7SH20</accession>
<protein>
    <submittedName>
        <fullName evidence="1">Oidioi.mRNA.OKI2018_I69.XSR.g14428.t1.cds</fullName>
    </submittedName>
</protein>
<evidence type="ECO:0000313" key="1">
    <source>
        <dbReference type="EMBL" id="CAG5095990.1"/>
    </source>
</evidence>
<dbReference type="Proteomes" id="UP001158576">
    <property type="component" value="Chromosome XSR"/>
</dbReference>
<dbReference type="EMBL" id="OU015569">
    <property type="protein sequence ID" value="CAG5095990.1"/>
    <property type="molecule type" value="Genomic_DNA"/>
</dbReference>
<dbReference type="CDD" id="cd23539">
    <property type="entry name" value="TFP_LU_ECD_CinHb4_like"/>
    <property type="match status" value="1"/>
</dbReference>
<evidence type="ECO:0000313" key="2">
    <source>
        <dbReference type="Proteomes" id="UP001158576"/>
    </source>
</evidence>
<gene>
    <name evidence="1" type="ORF">OKIOD_LOCUS5986</name>
</gene>
<reference evidence="1 2" key="1">
    <citation type="submission" date="2021-04" db="EMBL/GenBank/DDBJ databases">
        <authorList>
            <person name="Bliznina A."/>
        </authorList>
    </citation>
    <scope>NUCLEOTIDE SEQUENCE [LARGE SCALE GENOMIC DNA]</scope>
</reference>
<organism evidence="1 2">
    <name type="scientific">Oikopleura dioica</name>
    <name type="common">Tunicate</name>
    <dbReference type="NCBI Taxonomy" id="34765"/>
    <lineage>
        <taxon>Eukaryota</taxon>
        <taxon>Metazoa</taxon>
        <taxon>Chordata</taxon>
        <taxon>Tunicata</taxon>
        <taxon>Appendicularia</taxon>
        <taxon>Copelata</taxon>
        <taxon>Oikopleuridae</taxon>
        <taxon>Oikopleura</taxon>
    </lineage>
</organism>
<sequence length="222" mass="24690">MKLAVFVIAAASAKRVARQADDAVANETAEYDDYGERKLKGNKANKNNYAPASGSYDPAPAATYPAANNYPANNYPAGNNYPASNYPTQTGYSAPAYPTSPLKCWHCDAMSFEECEAKGMEKTCHPNEGSCFLEIRERRQNGHAGPFMQICMGCKSKDACDNMQNQNFQNQNPAYTQCRPENYYGESVCRQCCASDNCTKEPSWWYPADRSEWAYKGEESGY</sequence>